<accession>A0ACB8DLB1</accession>
<reference evidence="1" key="1">
    <citation type="submission" date="2020-05" db="EMBL/GenBank/DDBJ databases">
        <title>Large-scale comparative analyses of tick genomes elucidate their genetic diversity and vector capacities.</title>
        <authorList>
            <person name="Jia N."/>
            <person name="Wang J."/>
            <person name="Shi W."/>
            <person name="Du L."/>
            <person name="Sun Y."/>
            <person name="Zhan W."/>
            <person name="Jiang J."/>
            <person name="Wang Q."/>
            <person name="Zhang B."/>
            <person name="Ji P."/>
            <person name="Sakyi L.B."/>
            <person name="Cui X."/>
            <person name="Yuan T."/>
            <person name="Jiang B."/>
            <person name="Yang W."/>
            <person name="Lam T.T.-Y."/>
            <person name="Chang Q."/>
            <person name="Ding S."/>
            <person name="Wang X."/>
            <person name="Zhu J."/>
            <person name="Ruan X."/>
            <person name="Zhao L."/>
            <person name="Wei J."/>
            <person name="Que T."/>
            <person name="Du C."/>
            <person name="Cheng J."/>
            <person name="Dai P."/>
            <person name="Han X."/>
            <person name="Huang E."/>
            <person name="Gao Y."/>
            <person name="Liu J."/>
            <person name="Shao H."/>
            <person name="Ye R."/>
            <person name="Li L."/>
            <person name="Wei W."/>
            <person name="Wang X."/>
            <person name="Wang C."/>
            <person name="Yang T."/>
            <person name="Huo Q."/>
            <person name="Li W."/>
            <person name="Guo W."/>
            <person name="Chen H."/>
            <person name="Zhou L."/>
            <person name="Ni X."/>
            <person name="Tian J."/>
            <person name="Zhou Y."/>
            <person name="Sheng Y."/>
            <person name="Liu T."/>
            <person name="Pan Y."/>
            <person name="Xia L."/>
            <person name="Li J."/>
            <person name="Zhao F."/>
            <person name="Cao W."/>
        </authorList>
    </citation>
    <scope>NUCLEOTIDE SEQUENCE</scope>
    <source>
        <strain evidence="1">Dsil-2018</strain>
    </source>
</reference>
<protein>
    <submittedName>
        <fullName evidence="1">Uncharacterized protein</fullName>
    </submittedName>
</protein>
<gene>
    <name evidence="1" type="ORF">HPB49_024303</name>
</gene>
<evidence type="ECO:0000313" key="1">
    <source>
        <dbReference type="EMBL" id="KAH7971458.1"/>
    </source>
</evidence>
<proteinExistence type="predicted"/>
<dbReference type="EMBL" id="CM023480">
    <property type="protein sequence ID" value="KAH7971458.1"/>
    <property type="molecule type" value="Genomic_DNA"/>
</dbReference>
<organism evidence="1 2">
    <name type="scientific">Dermacentor silvarum</name>
    <name type="common">Tick</name>
    <dbReference type="NCBI Taxonomy" id="543639"/>
    <lineage>
        <taxon>Eukaryota</taxon>
        <taxon>Metazoa</taxon>
        <taxon>Ecdysozoa</taxon>
        <taxon>Arthropoda</taxon>
        <taxon>Chelicerata</taxon>
        <taxon>Arachnida</taxon>
        <taxon>Acari</taxon>
        <taxon>Parasitiformes</taxon>
        <taxon>Ixodida</taxon>
        <taxon>Ixodoidea</taxon>
        <taxon>Ixodidae</taxon>
        <taxon>Rhipicephalinae</taxon>
        <taxon>Dermacentor</taxon>
    </lineage>
</organism>
<comment type="caution">
    <text evidence="1">The sequence shown here is derived from an EMBL/GenBank/DDBJ whole genome shotgun (WGS) entry which is preliminary data.</text>
</comment>
<sequence>MVPRRVVTLYSEKSTGRKVVIKHIPVQQMSKEEKEGSLNEAKVLAMLHHPNIIAYYDSFLEEKSLAIVMEYAPGGNLYDYLKQRGRALLSEREVLSYFAQVLLALEHVHSRKILHRDLKTQNLLLNQCRSIVKVGDFGISKILSSKSKAESLVGTPNNLSPEVFVGKPYNQKSDIWALGCILYELLTLRGPFEGNHIPSLVTKIIRGSYEPVSDHYSAQIRLLLEQLLQKEPSQRPSVNQLMAQPILLPVICNLYLTIGSLPCVAQKDRLSSTLSLASVGQRSRANSGQSKEKTYEAKIVKDYLSDRITHAGCGADFIVLLSERKILLSCGHGQSGSLGHGGHFDSANKPKIVQALLGHEITHVACAASHVLAIDENHDVFAWGDARHGMLGIDFSTSTDLPVKVELPSGVRPTHCFCTMDSSYLVTDAGELWACGSNRNKKLGINDGRKHIGEFTEVPRRLFAGHHVIHVTGNENTTMILTDVGMVFLLGLQQRSAATCDGATARMVSLGAQATHVGCAGDLFVAVLKGTKFVQWKHLKPDNKPEEISPVPQLPDHVKVVDLACSSAIIAAVVAKGHLSKK</sequence>
<evidence type="ECO:0000313" key="2">
    <source>
        <dbReference type="Proteomes" id="UP000821865"/>
    </source>
</evidence>
<name>A0ACB8DLB1_DERSI</name>
<keyword evidence="2" id="KW-1185">Reference proteome</keyword>
<dbReference type="Proteomes" id="UP000821865">
    <property type="component" value="Chromosome 11"/>
</dbReference>